<comment type="caution">
    <text evidence="2">The sequence shown here is derived from an EMBL/GenBank/DDBJ whole genome shotgun (WGS) entry which is preliminary data.</text>
</comment>
<dbReference type="EMBL" id="JAGGKK010000005">
    <property type="protein sequence ID" value="MBP1948420.1"/>
    <property type="molecule type" value="Genomic_DNA"/>
</dbReference>
<dbReference type="Proteomes" id="UP001519328">
    <property type="component" value="Unassembled WGS sequence"/>
</dbReference>
<sequence>MGDFSIGIDIGGTKIAAGIVNKTGEVFHRKVTPTPKETKMRVLELLKDIVSSYISIAEKERMHLIGIGIGSAGQINYKEGKILTGTDNIQDWNDVAISDYLSKYTDLPIFLDNDATTFAIAEHQLGSGKGMSDVVCLTLGTGIGGGIISGGNVIRGEWGGAAELGHITVNMDGPKCNCGSHGCVETYASGSGIANRMKERLHELDTTTNESAKTYFVENPDKLTSKEVFQWYHDGCPIADEVIDTAIKALSYGMITIIHTFNPSRIILGGGIVEDREWLIVKINDRLSNLGMHALVNPVDIQISKLGYDAGLIGAAYQSWIANK</sequence>
<dbReference type="EC" id="2.7.1.2" evidence="2"/>
<dbReference type="GO" id="GO:0004340">
    <property type="term" value="F:glucokinase activity"/>
    <property type="evidence" value="ECO:0007669"/>
    <property type="project" value="UniProtKB-EC"/>
</dbReference>
<protein>
    <submittedName>
        <fullName evidence="2">Glucokinase</fullName>
        <ecNumber evidence="2">2.7.1.2</ecNumber>
    </submittedName>
</protein>
<reference evidence="2 3" key="1">
    <citation type="submission" date="2021-03" db="EMBL/GenBank/DDBJ databases">
        <title>Genomic Encyclopedia of Type Strains, Phase IV (KMG-IV): sequencing the most valuable type-strain genomes for metagenomic binning, comparative biology and taxonomic classification.</title>
        <authorList>
            <person name="Goeker M."/>
        </authorList>
    </citation>
    <scope>NUCLEOTIDE SEQUENCE [LARGE SCALE GENOMIC DNA]</scope>
    <source>
        <strain evidence="2 3">DSM 21085</strain>
    </source>
</reference>
<gene>
    <name evidence="2" type="ORF">J2Z82_001356</name>
</gene>
<proteinExistence type="inferred from homology"/>
<evidence type="ECO:0000313" key="3">
    <source>
        <dbReference type="Proteomes" id="UP001519328"/>
    </source>
</evidence>
<keyword evidence="2" id="KW-0808">Transferase</keyword>
<comment type="similarity">
    <text evidence="1">Belongs to the ROK (NagC/XylR) family.</text>
</comment>
<dbReference type="RefSeq" id="WP_209479980.1">
    <property type="nucleotide sequence ID" value="NZ_JAGGKK010000005.1"/>
</dbReference>
<dbReference type="Gene3D" id="3.30.420.40">
    <property type="match status" value="2"/>
</dbReference>
<dbReference type="PANTHER" id="PTHR18964:SF149">
    <property type="entry name" value="BIFUNCTIONAL UDP-N-ACETYLGLUCOSAMINE 2-EPIMERASE_N-ACETYLMANNOSAMINE KINASE"/>
    <property type="match status" value="1"/>
</dbReference>
<organism evidence="2 3">
    <name type="scientific">Virgibacillus litoralis</name>
    <dbReference type="NCBI Taxonomy" id="578221"/>
    <lineage>
        <taxon>Bacteria</taxon>
        <taxon>Bacillati</taxon>
        <taxon>Bacillota</taxon>
        <taxon>Bacilli</taxon>
        <taxon>Bacillales</taxon>
        <taxon>Bacillaceae</taxon>
        <taxon>Virgibacillus</taxon>
    </lineage>
</organism>
<evidence type="ECO:0000256" key="1">
    <source>
        <dbReference type="ARBA" id="ARBA00006479"/>
    </source>
</evidence>
<name>A0ABS4HBZ8_9BACI</name>
<dbReference type="InterPro" id="IPR049874">
    <property type="entry name" value="ROK_cs"/>
</dbReference>
<evidence type="ECO:0000313" key="2">
    <source>
        <dbReference type="EMBL" id="MBP1948420.1"/>
    </source>
</evidence>
<dbReference type="Pfam" id="PF00480">
    <property type="entry name" value="ROK"/>
    <property type="match status" value="1"/>
</dbReference>
<dbReference type="PROSITE" id="PS01125">
    <property type="entry name" value="ROK"/>
    <property type="match status" value="1"/>
</dbReference>
<dbReference type="PANTHER" id="PTHR18964">
    <property type="entry name" value="ROK (REPRESSOR, ORF, KINASE) FAMILY"/>
    <property type="match status" value="1"/>
</dbReference>
<dbReference type="InterPro" id="IPR043129">
    <property type="entry name" value="ATPase_NBD"/>
</dbReference>
<dbReference type="SUPFAM" id="SSF53067">
    <property type="entry name" value="Actin-like ATPase domain"/>
    <property type="match status" value="1"/>
</dbReference>
<keyword evidence="3" id="KW-1185">Reference proteome</keyword>
<accession>A0ABS4HBZ8</accession>
<dbReference type="InterPro" id="IPR000600">
    <property type="entry name" value="ROK"/>
</dbReference>